<protein>
    <submittedName>
        <fullName evidence="2">Uncharacterized protein</fullName>
    </submittedName>
</protein>
<sequence length="53" mass="5803">LNLSDLKTLEEVAKGASEKKPFHPDSQKTTGGESFGSLSPKAKVSESLRRMRK</sequence>
<reference evidence="2" key="1">
    <citation type="journal article" date="2015" name="Nature">
        <title>Complex archaea that bridge the gap between prokaryotes and eukaryotes.</title>
        <authorList>
            <person name="Spang A."/>
            <person name="Saw J.H."/>
            <person name="Jorgensen S.L."/>
            <person name="Zaremba-Niedzwiedzka K."/>
            <person name="Martijn J."/>
            <person name="Lind A.E."/>
            <person name="van Eijk R."/>
            <person name="Schleper C."/>
            <person name="Guy L."/>
            <person name="Ettema T.J."/>
        </authorList>
    </citation>
    <scope>NUCLEOTIDE SEQUENCE</scope>
</reference>
<proteinExistence type="predicted"/>
<evidence type="ECO:0000256" key="1">
    <source>
        <dbReference type="SAM" id="MobiDB-lite"/>
    </source>
</evidence>
<feature type="compositionally biased region" description="Basic and acidic residues" evidence="1">
    <location>
        <begin position="43"/>
        <end position="53"/>
    </location>
</feature>
<organism evidence="2">
    <name type="scientific">marine sediment metagenome</name>
    <dbReference type="NCBI Taxonomy" id="412755"/>
    <lineage>
        <taxon>unclassified sequences</taxon>
        <taxon>metagenomes</taxon>
        <taxon>ecological metagenomes</taxon>
    </lineage>
</organism>
<feature type="region of interest" description="Disordered" evidence="1">
    <location>
        <begin position="13"/>
        <end position="53"/>
    </location>
</feature>
<name>A0A0F9GGE5_9ZZZZ</name>
<feature type="compositionally biased region" description="Basic and acidic residues" evidence="1">
    <location>
        <begin position="13"/>
        <end position="26"/>
    </location>
</feature>
<gene>
    <name evidence="2" type="ORF">LCGC14_2124280</name>
</gene>
<dbReference type="AlphaFoldDB" id="A0A0F9GGE5"/>
<comment type="caution">
    <text evidence="2">The sequence shown here is derived from an EMBL/GenBank/DDBJ whole genome shotgun (WGS) entry which is preliminary data.</text>
</comment>
<feature type="non-terminal residue" evidence="2">
    <location>
        <position position="1"/>
    </location>
</feature>
<evidence type="ECO:0000313" key="2">
    <source>
        <dbReference type="EMBL" id="KKL68510.1"/>
    </source>
</evidence>
<dbReference type="EMBL" id="LAZR01026509">
    <property type="protein sequence ID" value="KKL68510.1"/>
    <property type="molecule type" value="Genomic_DNA"/>
</dbReference>
<accession>A0A0F9GGE5</accession>